<dbReference type="EMBL" id="DTGA01000034">
    <property type="protein sequence ID" value="HGB30476.1"/>
    <property type="molecule type" value="Genomic_DNA"/>
</dbReference>
<name>A0A7C3SNH5_9BACT</name>
<organism evidence="1">
    <name type="scientific">Dictyoglomus turgidum</name>
    <dbReference type="NCBI Taxonomy" id="513050"/>
    <lineage>
        <taxon>Bacteria</taxon>
        <taxon>Pseudomonadati</taxon>
        <taxon>Dictyoglomota</taxon>
        <taxon>Dictyoglomia</taxon>
        <taxon>Dictyoglomales</taxon>
        <taxon>Dictyoglomaceae</taxon>
        <taxon>Dictyoglomus</taxon>
    </lineage>
</organism>
<accession>A0A7C3SNH5</accession>
<evidence type="ECO:0000313" key="1">
    <source>
        <dbReference type="EMBL" id="HGB30476.1"/>
    </source>
</evidence>
<evidence type="ECO:0008006" key="2">
    <source>
        <dbReference type="Google" id="ProtNLM"/>
    </source>
</evidence>
<dbReference type="SUPFAM" id="SSF51182">
    <property type="entry name" value="RmlC-like cupins"/>
    <property type="match status" value="1"/>
</dbReference>
<reference evidence="1" key="1">
    <citation type="journal article" date="2020" name="mSystems">
        <title>Genome- and Community-Level Interaction Insights into Carbon Utilization and Element Cycling Functions of Hydrothermarchaeota in Hydrothermal Sediment.</title>
        <authorList>
            <person name="Zhou Z."/>
            <person name="Liu Y."/>
            <person name="Xu W."/>
            <person name="Pan J."/>
            <person name="Luo Z.H."/>
            <person name="Li M."/>
        </authorList>
    </citation>
    <scope>NUCLEOTIDE SEQUENCE [LARGE SCALE GENOMIC DNA]</scope>
    <source>
        <strain evidence="1">SpSt-751</strain>
    </source>
</reference>
<gene>
    <name evidence="1" type="ORF">ENV35_01205</name>
</gene>
<dbReference type="InterPro" id="IPR011051">
    <property type="entry name" value="RmlC_Cupin_sf"/>
</dbReference>
<dbReference type="Gene3D" id="2.60.120.10">
    <property type="entry name" value="Jelly Rolls"/>
    <property type="match status" value="1"/>
</dbReference>
<sequence length="400" mass="46153">MANINKLLNIAIDKGKGIFRLFPTWVPRSFCIPGKRLRLHPNDYYAFGVHRGGIDERWFASCVRADNGPETLEDEGMSYIYIDDGSKAEKVLLRDAIDLMGNEILGKEVMKRYGGWMMFAKFFDNLEPLPLHLHHNDEKARNVGRIGKPEGYYFPPQFNNYGGYFPYTFFGLNPGTTREEVLECLKNWDKRDNGILYLSRAYKLKLGTGWIVPPAVLHAPGSLLTYEPQRASDVFAMFQNIVWDQFTPWDLLVKDVPEEYKKDLDYIVDLIDWEANTDPDFYAHHFLEPKPVKPLEEMREEGYEEYFIVYNSEHFSAKELTIFPKRKVTIREDAAYGLIVTEGYGVFGVLEIETPSLIRFGQMTKDELFVTVEAARNGITIVNKSESENLVILKHFGPKV</sequence>
<dbReference type="InterPro" id="IPR014710">
    <property type="entry name" value="RmlC-like_jellyroll"/>
</dbReference>
<protein>
    <recommendedName>
        <fullName evidence="2">Mannose-6-phosphate isomerase</fullName>
    </recommendedName>
</protein>
<proteinExistence type="predicted"/>
<comment type="caution">
    <text evidence="1">The sequence shown here is derived from an EMBL/GenBank/DDBJ whole genome shotgun (WGS) entry which is preliminary data.</text>
</comment>
<dbReference type="AlphaFoldDB" id="A0A7C3SNH5"/>